<comment type="similarity">
    <text evidence="1">Belongs to the ADP-ribosylglycohydrolase family.</text>
</comment>
<protein>
    <recommendedName>
        <fullName evidence="5">ADP-ribosylhydrolase ARH3</fullName>
        <ecNumber evidence="2">3.2.1.143</ecNumber>
    </recommendedName>
    <alternativeName>
        <fullName evidence="6">ADP-ribose glycohydrolase ARH3</fullName>
    </alternativeName>
    <alternativeName>
        <fullName evidence="7">ADP-ribosylhydrolase 3</fullName>
    </alternativeName>
    <alternativeName>
        <fullName evidence="10">O-acetyl-ADP-ribose deacetylase ARH3</fullName>
    </alternativeName>
    <alternativeName>
        <fullName evidence="11">Poly(ADP-ribose) glycohydrolase ARH3</fullName>
    </alternativeName>
    <alternativeName>
        <fullName evidence="9">[Protein ADP-ribosylarginine] hydrolase-like protein 2</fullName>
    </alternativeName>
    <alternativeName>
        <fullName evidence="8">[Protein ADP-ribosylserine] hydrolase</fullName>
    </alternativeName>
</protein>
<evidence type="ECO:0000256" key="11">
    <source>
        <dbReference type="ARBA" id="ARBA00043193"/>
    </source>
</evidence>
<dbReference type="Gene3D" id="1.10.4080.10">
    <property type="entry name" value="ADP-ribosylation/Crystallin J1"/>
    <property type="match status" value="1"/>
</dbReference>
<evidence type="ECO:0000256" key="3">
    <source>
        <dbReference type="ARBA" id="ARBA00022801"/>
    </source>
</evidence>
<comment type="cofactor">
    <cofactor evidence="13">
        <name>Mg(2+)</name>
        <dbReference type="ChEBI" id="CHEBI:18420"/>
    </cofactor>
    <text evidence="13">Binds 2 magnesium ions per subunit.</text>
</comment>
<comment type="caution">
    <text evidence="14">The sequence shown here is derived from an EMBL/GenBank/DDBJ whole genome shotgun (WGS) entry which is preliminary data.</text>
</comment>
<keyword evidence="3" id="KW-0378">Hydrolase</keyword>
<name>A0AA39HBL7_9BILA</name>
<reference evidence="14" key="1">
    <citation type="submission" date="2023-06" db="EMBL/GenBank/DDBJ databases">
        <title>Genomic analysis of the entomopathogenic nematode Steinernema hermaphroditum.</title>
        <authorList>
            <person name="Schwarz E.M."/>
            <person name="Heppert J.K."/>
            <person name="Baniya A."/>
            <person name="Schwartz H.T."/>
            <person name="Tan C.-H."/>
            <person name="Antoshechkin I."/>
            <person name="Sternberg P.W."/>
            <person name="Goodrich-Blair H."/>
            <person name="Dillman A.R."/>
        </authorList>
    </citation>
    <scope>NUCLEOTIDE SEQUENCE</scope>
    <source>
        <strain evidence="14">PS9179</strain>
        <tissue evidence="14">Whole animal</tissue>
    </source>
</reference>
<evidence type="ECO:0000256" key="13">
    <source>
        <dbReference type="PIRSR" id="PIRSR605502-1"/>
    </source>
</evidence>
<gene>
    <name evidence="14" type="ORF">QR680_016572</name>
</gene>
<dbReference type="GO" id="GO:0005634">
    <property type="term" value="C:nucleus"/>
    <property type="evidence" value="ECO:0007669"/>
    <property type="project" value="TreeGrafter"/>
</dbReference>
<dbReference type="GO" id="GO:0004649">
    <property type="term" value="F:poly(ADP-ribose) glycohydrolase activity"/>
    <property type="evidence" value="ECO:0007669"/>
    <property type="project" value="UniProtKB-EC"/>
</dbReference>
<dbReference type="Gene3D" id="2.10.25.10">
    <property type="entry name" value="Laminin"/>
    <property type="match status" value="2"/>
</dbReference>
<evidence type="ECO:0000313" key="14">
    <source>
        <dbReference type="EMBL" id="KAK0402846.1"/>
    </source>
</evidence>
<evidence type="ECO:0000256" key="2">
    <source>
        <dbReference type="ARBA" id="ARBA00012255"/>
    </source>
</evidence>
<dbReference type="InterPro" id="IPR050792">
    <property type="entry name" value="ADP-ribosylglycohydrolase"/>
</dbReference>
<proteinExistence type="inferred from homology"/>
<evidence type="ECO:0000256" key="1">
    <source>
        <dbReference type="ARBA" id="ARBA00010702"/>
    </source>
</evidence>
<dbReference type="Proteomes" id="UP001175271">
    <property type="component" value="Unassembled WGS sequence"/>
</dbReference>
<dbReference type="InterPro" id="IPR036084">
    <property type="entry name" value="Ser_inhib-like_sf"/>
</dbReference>
<keyword evidence="4" id="KW-0646">Protease inhibitor</keyword>
<dbReference type="AlphaFoldDB" id="A0AA39HBL7"/>
<evidence type="ECO:0000256" key="5">
    <source>
        <dbReference type="ARBA" id="ARBA00041057"/>
    </source>
</evidence>
<sequence length="494" mass="54073">MTASDWKPAAYVTTISRASGALLGQCVGDALGCRYQYRSGADVRRQIDADRENHSGFLPIRGSTVFDFPPGQVGDGTELCMLVARSISREGGVSIPDVLSSLIKWKRSNPVDMDATVLNALELGSEDENLNFTADELEQNVIKNAFRQNMTSLSNVCLTVATPLAIAGVNSTDQSCTEIAARIVKLTQPHPGAVDAVRVLTTAIRSLLICPDPQMAYKRAFECAKTHLIREHMLQSRSRPHPQPEDETTLSDEELPIEYLGIALQSAFYYLLHARTFAEGVIGCIELGGDTTTNAAITGALLGARFGLMEIPGEWRATVQSAKLERHTRFPDVFLGDADQLVERLLTKILLFSAVVLSLAVDCPSNEEYMGLGKCEGTCNNPNPECDWISTLFHLIPGCRCRVDKGFVRNGKLSPLSPCIKVKDCPKKETPEPECPENTVFRKCGSCEGTCLRPNPACTAECRKPGCYCPADLGYVRSNVDGGCIPYWQCRRRE</sequence>
<dbReference type="EMBL" id="JAUCMV010000004">
    <property type="protein sequence ID" value="KAK0402846.1"/>
    <property type="molecule type" value="Genomic_DNA"/>
</dbReference>
<organism evidence="14 15">
    <name type="scientific">Steinernema hermaphroditum</name>
    <dbReference type="NCBI Taxonomy" id="289476"/>
    <lineage>
        <taxon>Eukaryota</taxon>
        <taxon>Metazoa</taxon>
        <taxon>Ecdysozoa</taxon>
        <taxon>Nematoda</taxon>
        <taxon>Chromadorea</taxon>
        <taxon>Rhabditida</taxon>
        <taxon>Tylenchina</taxon>
        <taxon>Panagrolaimomorpha</taxon>
        <taxon>Strongyloidoidea</taxon>
        <taxon>Steinernematidae</taxon>
        <taxon>Steinernema</taxon>
    </lineage>
</organism>
<evidence type="ECO:0000313" key="15">
    <source>
        <dbReference type="Proteomes" id="UP001175271"/>
    </source>
</evidence>
<feature type="binding site" evidence="13">
    <location>
        <position position="75"/>
    </location>
    <ligand>
        <name>Mg(2+)</name>
        <dbReference type="ChEBI" id="CHEBI:18420"/>
        <label>1</label>
    </ligand>
</feature>
<dbReference type="SUPFAM" id="SSF101478">
    <property type="entry name" value="ADP-ribosylglycohydrolase"/>
    <property type="match status" value="1"/>
</dbReference>
<dbReference type="Pfam" id="PF03747">
    <property type="entry name" value="ADP_ribosyl_GH"/>
    <property type="match status" value="1"/>
</dbReference>
<dbReference type="SUPFAM" id="SSF57567">
    <property type="entry name" value="Serine protease inhibitors"/>
    <property type="match status" value="2"/>
</dbReference>
<keyword evidence="4" id="KW-0722">Serine protease inhibitor</keyword>
<dbReference type="GO" id="GO:0005739">
    <property type="term" value="C:mitochondrion"/>
    <property type="evidence" value="ECO:0007669"/>
    <property type="project" value="TreeGrafter"/>
</dbReference>
<dbReference type="GO" id="GO:0004867">
    <property type="term" value="F:serine-type endopeptidase inhibitor activity"/>
    <property type="evidence" value="ECO:0007669"/>
    <property type="project" value="UniProtKB-KW"/>
</dbReference>
<dbReference type="InterPro" id="IPR005502">
    <property type="entry name" value="Ribosyl_crysJ1"/>
</dbReference>
<dbReference type="PANTHER" id="PTHR16222">
    <property type="entry name" value="ADP-RIBOSYLGLYCOHYDROLASE"/>
    <property type="match status" value="1"/>
</dbReference>
<keyword evidence="13" id="KW-0460">Magnesium</keyword>
<dbReference type="GO" id="GO:0046872">
    <property type="term" value="F:metal ion binding"/>
    <property type="evidence" value="ECO:0007669"/>
    <property type="project" value="UniProtKB-KW"/>
</dbReference>
<keyword evidence="15" id="KW-1185">Reference proteome</keyword>
<dbReference type="EC" id="3.2.1.143" evidence="2"/>
<evidence type="ECO:0000256" key="10">
    <source>
        <dbReference type="ARBA" id="ARBA00043187"/>
    </source>
</evidence>
<evidence type="ECO:0000256" key="4">
    <source>
        <dbReference type="ARBA" id="ARBA00022900"/>
    </source>
</evidence>
<accession>A0AA39HBL7</accession>
<feature type="binding site" evidence="13">
    <location>
        <position position="290"/>
    </location>
    <ligand>
        <name>Mg(2+)</name>
        <dbReference type="ChEBI" id="CHEBI:18420"/>
        <label>1</label>
    </ligand>
</feature>
<evidence type="ECO:0000256" key="7">
    <source>
        <dbReference type="ARBA" id="ARBA00042471"/>
    </source>
</evidence>
<comment type="catalytic activity">
    <reaction evidence="12">
        <text>alpha-NAD(+) + H2O = ADP-D-ribose + nicotinamide + H(+)</text>
        <dbReference type="Rhea" id="RHEA:68792"/>
        <dbReference type="ChEBI" id="CHEBI:15377"/>
        <dbReference type="ChEBI" id="CHEBI:15378"/>
        <dbReference type="ChEBI" id="CHEBI:17154"/>
        <dbReference type="ChEBI" id="CHEBI:57967"/>
        <dbReference type="ChEBI" id="CHEBI:77017"/>
    </reaction>
</comment>
<dbReference type="PANTHER" id="PTHR16222:SF24">
    <property type="entry name" value="ADP-RIBOSYLHYDROLASE ARH3"/>
    <property type="match status" value="1"/>
</dbReference>
<keyword evidence="13" id="KW-0479">Metal-binding</keyword>
<evidence type="ECO:0000256" key="9">
    <source>
        <dbReference type="ARBA" id="ARBA00042850"/>
    </source>
</evidence>
<evidence type="ECO:0000256" key="6">
    <source>
        <dbReference type="ARBA" id="ARBA00042398"/>
    </source>
</evidence>
<feature type="binding site" evidence="13">
    <location>
        <position position="293"/>
    </location>
    <ligand>
        <name>Mg(2+)</name>
        <dbReference type="ChEBI" id="CHEBI:18420"/>
        <label>1</label>
    </ligand>
</feature>
<evidence type="ECO:0000256" key="8">
    <source>
        <dbReference type="ARBA" id="ARBA00042722"/>
    </source>
</evidence>
<evidence type="ECO:0000256" key="12">
    <source>
        <dbReference type="ARBA" id="ARBA00049015"/>
    </source>
</evidence>
<dbReference type="CDD" id="cd19941">
    <property type="entry name" value="TIL"/>
    <property type="match status" value="2"/>
</dbReference>
<dbReference type="InterPro" id="IPR036705">
    <property type="entry name" value="Ribosyl_crysJ1_sf"/>
</dbReference>